<evidence type="ECO:0000313" key="11">
    <source>
        <dbReference type="EMBL" id="VDK56816.1"/>
    </source>
</evidence>
<name>A0A3P6R225_CYLGO</name>
<dbReference type="Proteomes" id="UP000271889">
    <property type="component" value="Unassembled WGS sequence"/>
</dbReference>
<evidence type="ECO:0000256" key="10">
    <source>
        <dbReference type="ARBA" id="ARBA00023303"/>
    </source>
</evidence>
<evidence type="ECO:0000313" key="12">
    <source>
        <dbReference type="Proteomes" id="UP000271889"/>
    </source>
</evidence>
<evidence type="ECO:0000256" key="8">
    <source>
        <dbReference type="ARBA" id="ARBA00023065"/>
    </source>
</evidence>
<reference evidence="11 12" key="1">
    <citation type="submission" date="2018-11" db="EMBL/GenBank/DDBJ databases">
        <authorList>
            <consortium name="Pathogen Informatics"/>
        </authorList>
    </citation>
    <scope>NUCLEOTIDE SEQUENCE [LARGE SCALE GENOMIC DNA]</scope>
</reference>
<gene>
    <name evidence="11" type="ORF">CGOC_LOCUS3777</name>
</gene>
<dbReference type="GO" id="GO:0015252">
    <property type="term" value="F:proton channel activity"/>
    <property type="evidence" value="ECO:0007669"/>
    <property type="project" value="InterPro"/>
</dbReference>
<dbReference type="GO" id="GO:0005886">
    <property type="term" value="C:plasma membrane"/>
    <property type="evidence" value="ECO:0007669"/>
    <property type="project" value="UniProtKB-SubCell"/>
</dbReference>
<evidence type="ECO:0000256" key="6">
    <source>
        <dbReference type="ARBA" id="ARBA00022781"/>
    </source>
</evidence>
<dbReference type="PANTHER" id="PTHR21522:SF33">
    <property type="entry name" value="OTOPETRIN-2"/>
    <property type="match status" value="1"/>
</dbReference>
<keyword evidence="7" id="KW-1133">Transmembrane helix</keyword>
<keyword evidence="10" id="KW-0407">Ion channel</keyword>
<keyword evidence="8" id="KW-0406">Ion transport</keyword>
<comment type="similarity">
    <text evidence="2">Belongs to the otopetrin family.</text>
</comment>
<organism evidence="11 12">
    <name type="scientific">Cylicostephanus goldi</name>
    <name type="common">Nematode worm</name>
    <dbReference type="NCBI Taxonomy" id="71465"/>
    <lineage>
        <taxon>Eukaryota</taxon>
        <taxon>Metazoa</taxon>
        <taxon>Ecdysozoa</taxon>
        <taxon>Nematoda</taxon>
        <taxon>Chromadorea</taxon>
        <taxon>Rhabditida</taxon>
        <taxon>Rhabditina</taxon>
        <taxon>Rhabditomorpha</taxon>
        <taxon>Strongyloidea</taxon>
        <taxon>Strongylidae</taxon>
        <taxon>Cylicostephanus</taxon>
    </lineage>
</organism>
<evidence type="ECO:0000256" key="9">
    <source>
        <dbReference type="ARBA" id="ARBA00023136"/>
    </source>
</evidence>
<dbReference type="AlphaFoldDB" id="A0A3P6R225"/>
<accession>A0A3P6R225</accession>
<keyword evidence="12" id="KW-1185">Reference proteome</keyword>
<keyword evidence="5" id="KW-0812">Transmembrane</keyword>
<dbReference type="InterPro" id="IPR004878">
    <property type="entry name" value="Otopetrin"/>
</dbReference>
<dbReference type="EMBL" id="UYRV01009713">
    <property type="protein sequence ID" value="VDK56816.1"/>
    <property type="molecule type" value="Genomic_DNA"/>
</dbReference>
<comment type="subcellular location">
    <subcellularLocation>
        <location evidence="1">Cell membrane</location>
        <topology evidence="1">Multi-pass membrane protein</topology>
    </subcellularLocation>
</comment>
<dbReference type="OrthoDB" id="6429739at2759"/>
<keyword evidence="6" id="KW-0375">Hydrogen ion transport</keyword>
<evidence type="ECO:0000256" key="3">
    <source>
        <dbReference type="ARBA" id="ARBA00022448"/>
    </source>
</evidence>
<proteinExistence type="inferred from homology"/>
<evidence type="ECO:0000256" key="2">
    <source>
        <dbReference type="ARBA" id="ARBA00006513"/>
    </source>
</evidence>
<protein>
    <submittedName>
        <fullName evidence="11">Uncharacterized protein</fullName>
    </submittedName>
</protein>
<sequence length="198" mass="22496">MCFHIDSFKGDGGSPCFENKKDSVEDVEVLYLRRPLQKRKDTKLHDNVVRLRKGIGRGHIYEIQELLDQILLWVGLVGELIYSVAGIVGLTGDGPWEPLVGSQTFLIYLASKVKVGDSSKERQPGKQAITFLLAANLSIFFMNLFESEKPGVSENIIDFYGKRSWVFLVRSFSPLTIFYRFHSSVCLAEIWKNVYANK</sequence>
<keyword evidence="9" id="KW-0472">Membrane</keyword>
<evidence type="ECO:0000256" key="7">
    <source>
        <dbReference type="ARBA" id="ARBA00022989"/>
    </source>
</evidence>
<keyword evidence="4" id="KW-1003">Cell membrane</keyword>
<evidence type="ECO:0000256" key="1">
    <source>
        <dbReference type="ARBA" id="ARBA00004651"/>
    </source>
</evidence>
<dbReference type="PANTHER" id="PTHR21522">
    <property type="entry name" value="PROTON CHANNEL OTOP"/>
    <property type="match status" value="1"/>
</dbReference>
<keyword evidence="3" id="KW-0813">Transport</keyword>
<evidence type="ECO:0000256" key="4">
    <source>
        <dbReference type="ARBA" id="ARBA00022475"/>
    </source>
</evidence>
<evidence type="ECO:0000256" key="5">
    <source>
        <dbReference type="ARBA" id="ARBA00022692"/>
    </source>
</evidence>
<dbReference type="Pfam" id="PF03189">
    <property type="entry name" value="Otopetrin"/>
    <property type="match status" value="1"/>
</dbReference>